<gene>
    <name evidence="3" type="ORF">GCM10009665_58120</name>
</gene>
<dbReference type="Gene3D" id="3.60.40.10">
    <property type="entry name" value="PPM-type phosphatase domain"/>
    <property type="match status" value="1"/>
</dbReference>
<dbReference type="EMBL" id="BAAALF010000140">
    <property type="protein sequence ID" value="GAA1260557.1"/>
    <property type="molecule type" value="Genomic_DNA"/>
</dbReference>
<proteinExistence type="predicted"/>
<evidence type="ECO:0000313" key="3">
    <source>
        <dbReference type="EMBL" id="GAA1260557.1"/>
    </source>
</evidence>
<evidence type="ECO:0000259" key="2">
    <source>
        <dbReference type="Pfam" id="PF13672"/>
    </source>
</evidence>
<dbReference type="InterPro" id="IPR036457">
    <property type="entry name" value="PPM-type-like_dom_sf"/>
</dbReference>
<dbReference type="SUPFAM" id="SSF81606">
    <property type="entry name" value="PP2C-like"/>
    <property type="match status" value="1"/>
</dbReference>
<keyword evidence="4" id="KW-1185">Reference proteome</keyword>
<dbReference type="Proteomes" id="UP001500037">
    <property type="component" value="Unassembled WGS sequence"/>
</dbReference>
<feature type="compositionally biased region" description="Basic and acidic residues" evidence="1">
    <location>
        <begin position="220"/>
        <end position="241"/>
    </location>
</feature>
<evidence type="ECO:0000313" key="4">
    <source>
        <dbReference type="Proteomes" id="UP001500037"/>
    </source>
</evidence>
<feature type="domain" description="PPM-type phosphatase" evidence="2">
    <location>
        <begin position="13"/>
        <end position="213"/>
    </location>
</feature>
<comment type="caution">
    <text evidence="3">The sequence shown here is derived from an EMBL/GenBank/DDBJ whole genome shotgun (WGS) entry which is preliminary data.</text>
</comment>
<accession>A0ABP4HDA2</accession>
<sequence>MRIGYACEPAPGGRPNDDFVLAGEDFVVVLDGATATAPASGCRHDVPWLVGRLGVRLAALLVERPGAGLREVLRGAIEQLCALHEDTCDLTHPDSPSTTVAMVRRREGWLEYLVLADSPVVVELTDGELVVLADDRVEHLPAYDLASVARLRNSPGGFWVAGSRPQAADEALVGACPVERVVRFAVLTDGVSRLVERYGWSWSRLLDTLEEQGPGAAVRAVREAERADPPGRWRGKRHDDATVAFGRP</sequence>
<evidence type="ECO:0000256" key="1">
    <source>
        <dbReference type="SAM" id="MobiDB-lite"/>
    </source>
</evidence>
<reference evidence="4" key="1">
    <citation type="journal article" date="2019" name="Int. J. Syst. Evol. Microbiol.">
        <title>The Global Catalogue of Microorganisms (GCM) 10K type strain sequencing project: providing services to taxonomists for standard genome sequencing and annotation.</title>
        <authorList>
            <consortium name="The Broad Institute Genomics Platform"/>
            <consortium name="The Broad Institute Genome Sequencing Center for Infectious Disease"/>
            <person name="Wu L."/>
            <person name="Ma J."/>
        </authorList>
    </citation>
    <scope>NUCLEOTIDE SEQUENCE [LARGE SCALE GENOMIC DNA]</scope>
    <source>
        <strain evidence="4">JCM 13004</strain>
    </source>
</reference>
<dbReference type="InterPro" id="IPR001932">
    <property type="entry name" value="PPM-type_phosphatase-like_dom"/>
</dbReference>
<protein>
    <submittedName>
        <fullName evidence="3">Protein phosphatase 2C domain-containing protein</fullName>
    </submittedName>
</protein>
<feature type="region of interest" description="Disordered" evidence="1">
    <location>
        <begin position="217"/>
        <end position="248"/>
    </location>
</feature>
<organism evidence="3 4">
    <name type="scientific">Kitasatospora nipponensis</name>
    <dbReference type="NCBI Taxonomy" id="258049"/>
    <lineage>
        <taxon>Bacteria</taxon>
        <taxon>Bacillati</taxon>
        <taxon>Actinomycetota</taxon>
        <taxon>Actinomycetes</taxon>
        <taxon>Kitasatosporales</taxon>
        <taxon>Streptomycetaceae</taxon>
        <taxon>Kitasatospora</taxon>
    </lineage>
</organism>
<name>A0ABP4HDA2_9ACTN</name>
<dbReference type="RefSeq" id="WP_344445013.1">
    <property type="nucleotide sequence ID" value="NZ_BAAALF010000140.1"/>
</dbReference>
<dbReference type="Pfam" id="PF13672">
    <property type="entry name" value="PP2C_2"/>
    <property type="match status" value="1"/>
</dbReference>